<dbReference type="InParanoid" id="E9G4B5"/>
<keyword evidence="2 4" id="KW-0732">Signal</keyword>
<dbReference type="STRING" id="6669.E9G4B5"/>
<evidence type="ECO:0000313" key="5">
    <source>
        <dbReference type="EMBL" id="EFX85580.1"/>
    </source>
</evidence>
<dbReference type="EMBL" id="GL732532">
    <property type="protein sequence ID" value="EFX85580.1"/>
    <property type="molecule type" value="Genomic_DNA"/>
</dbReference>
<dbReference type="InterPro" id="IPR052286">
    <property type="entry name" value="Wnt_signaling_inhibitor"/>
</dbReference>
<dbReference type="PhylomeDB" id="E9G4B5"/>
<evidence type="ECO:0000256" key="3">
    <source>
        <dbReference type="ARBA" id="ARBA00022737"/>
    </source>
</evidence>
<dbReference type="PANTHER" id="PTHR24364:SF18">
    <property type="entry name" value="LP06937P"/>
    <property type="match status" value="1"/>
</dbReference>
<name>E9G4B5_DAPPU</name>
<keyword evidence="3" id="KW-0677">Repeat</keyword>
<keyword evidence="6" id="KW-1185">Reference proteome</keyword>
<evidence type="ECO:0008006" key="7">
    <source>
        <dbReference type="Google" id="ProtNLM"/>
    </source>
</evidence>
<dbReference type="KEGG" id="dpx:DAPPUDRAFT_313963"/>
<protein>
    <recommendedName>
        <fullName evidence="7">LRRCT domain-containing protein</fullName>
    </recommendedName>
</protein>
<keyword evidence="1" id="KW-0433">Leucine-rich repeat</keyword>
<dbReference type="Gene3D" id="3.80.10.10">
    <property type="entry name" value="Ribonuclease Inhibitor"/>
    <property type="match status" value="1"/>
</dbReference>
<reference evidence="5 6" key="1">
    <citation type="journal article" date="2011" name="Science">
        <title>The ecoresponsive genome of Daphnia pulex.</title>
        <authorList>
            <person name="Colbourne J.K."/>
            <person name="Pfrender M.E."/>
            <person name="Gilbert D."/>
            <person name="Thomas W.K."/>
            <person name="Tucker A."/>
            <person name="Oakley T.H."/>
            <person name="Tokishita S."/>
            <person name="Aerts A."/>
            <person name="Arnold G.J."/>
            <person name="Basu M.K."/>
            <person name="Bauer D.J."/>
            <person name="Caceres C.E."/>
            <person name="Carmel L."/>
            <person name="Casola C."/>
            <person name="Choi J.H."/>
            <person name="Detter J.C."/>
            <person name="Dong Q."/>
            <person name="Dusheyko S."/>
            <person name="Eads B.D."/>
            <person name="Frohlich T."/>
            <person name="Geiler-Samerotte K.A."/>
            <person name="Gerlach D."/>
            <person name="Hatcher P."/>
            <person name="Jogdeo S."/>
            <person name="Krijgsveld J."/>
            <person name="Kriventseva E.V."/>
            <person name="Kultz D."/>
            <person name="Laforsch C."/>
            <person name="Lindquist E."/>
            <person name="Lopez J."/>
            <person name="Manak J.R."/>
            <person name="Muller J."/>
            <person name="Pangilinan J."/>
            <person name="Patwardhan R.P."/>
            <person name="Pitluck S."/>
            <person name="Pritham E.J."/>
            <person name="Rechtsteiner A."/>
            <person name="Rho M."/>
            <person name="Rogozin I.B."/>
            <person name="Sakarya O."/>
            <person name="Salamov A."/>
            <person name="Schaack S."/>
            <person name="Shapiro H."/>
            <person name="Shiga Y."/>
            <person name="Skalitzky C."/>
            <person name="Smith Z."/>
            <person name="Souvorov A."/>
            <person name="Sung W."/>
            <person name="Tang Z."/>
            <person name="Tsuchiya D."/>
            <person name="Tu H."/>
            <person name="Vos H."/>
            <person name="Wang M."/>
            <person name="Wolf Y.I."/>
            <person name="Yamagata H."/>
            <person name="Yamada T."/>
            <person name="Ye Y."/>
            <person name="Shaw J.R."/>
            <person name="Andrews J."/>
            <person name="Crease T.J."/>
            <person name="Tang H."/>
            <person name="Lucas S.M."/>
            <person name="Robertson H.M."/>
            <person name="Bork P."/>
            <person name="Koonin E.V."/>
            <person name="Zdobnov E.M."/>
            <person name="Grigoriev I.V."/>
            <person name="Lynch M."/>
            <person name="Boore J.L."/>
        </authorList>
    </citation>
    <scope>NUCLEOTIDE SEQUENCE [LARGE SCALE GENOMIC DNA]</scope>
</reference>
<dbReference type="GO" id="GO:0016020">
    <property type="term" value="C:membrane"/>
    <property type="evidence" value="ECO:0000318"/>
    <property type="project" value="GO_Central"/>
</dbReference>
<evidence type="ECO:0000256" key="4">
    <source>
        <dbReference type="SAM" id="SignalP"/>
    </source>
</evidence>
<evidence type="ECO:0000256" key="2">
    <source>
        <dbReference type="ARBA" id="ARBA00022729"/>
    </source>
</evidence>
<dbReference type="SUPFAM" id="SSF52058">
    <property type="entry name" value="L domain-like"/>
    <property type="match status" value="1"/>
</dbReference>
<dbReference type="Proteomes" id="UP000000305">
    <property type="component" value="Unassembled WGS sequence"/>
</dbReference>
<feature type="signal peptide" evidence="4">
    <location>
        <begin position="1"/>
        <end position="32"/>
    </location>
</feature>
<dbReference type="HOGENOM" id="CLU_057004_0_0_1"/>
<dbReference type="OrthoDB" id="6374243at2759"/>
<sequence>MKPGLLLHRFLSSIVVPFILLLLFDGIDQAKAIDCGRCSCSKDPATGFQNIDCNGIPFAEIKLTFGVNTGIENVNRFRVIPLNGDLQIPADLLGTNQVRVFNLTNCGSNIMKIDPNAFKASTTTTLEFFINDCNVGNLTWLFLKGFTKVSRLQLVKATNIQSLRTLPSLPSLTQLSITSSKGFDSLNFPGSSLGGLKNLIMTENVELNDTKVESILATLTTANGLEMLSLKSNTFVRRVPDTLANFSALNSLDLSLCNIDFIDSLSFSAPVVKVDLTRIYLSDISDNSFENGYYGNAKVSLDGNQLTEFSSTVYKKILIEMETSQTGIPGSLSIRNNPITCDCQMAWLIRSQSQLVRTVCRLD</sequence>
<dbReference type="AlphaFoldDB" id="E9G4B5"/>
<organism evidence="5 6">
    <name type="scientific">Daphnia pulex</name>
    <name type="common">Water flea</name>
    <dbReference type="NCBI Taxonomy" id="6669"/>
    <lineage>
        <taxon>Eukaryota</taxon>
        <taxon>Metazoa</taxon>
        <taxon>Ecdysozoa</taxon>
        <taxon>Arthropoda</taxon>
        <taxon>Crustacea</taxon>
        <taxon>Branchiopoda</taxon>
        <taxon>Diplostraca</taxon>
        <taxon>Cladocera</taxon>
        <taxon>Anomopoda</taxon>
        <taxon>Daphniidae</taxon>
        <taxon>Daphnia</taxon>
    </lineage>
</organism>
<proteinExistence type="predicted"/>
<feature type="chain" id="PRO_5003240021" description="LRRCT domain-containing protein" evidence="4">
    <location>
        <begin position="33"/>
        <end position="363"/>
    </location>
</feature>
<dbReference type="PANTHER" id="PTHR24364">
    <property type="entry name" value="LP06937P"/>
    <property type="match status" value="1"/>
</dbReference>
<evidence type="ECO:0000313" key="6">
    <source>
        <dbReference type="Proteomes" id="UP000000305"/>
    </source>
</evidence>
<gene>
    <name evidence="5" type="ORF">DAPPUDRAFT_313963</name>
</gene>
<evidence type="ECO:0000256" key="1">
    <source>
        <dbReference type="ARBA" id="ARBA00022614"/>
    </source>
</evidence>
<dbReference type="InterPro" id="IPR032675">
    <property type="entry name" value="LRR_dom_sf"/>
</dbReference>
<accession>E9G4B5</accession>